<keyword evidence="2" id="KW-1185">Reference proteome</keyword>
<protein>
    <submittedName>
        <fullName evidence="1">Uncharacterized protein</fullName>
    </submittedName>
</protein>
<accession>A0ABS3BNC2</accession>
<name>A0ABS3BNC2_9BACT</name>
<gene>
    <name evidence="1" type="ORF">J0A67_03110</name>
</gene>
<organism evidence="1 2">
    <name type="scientific">Algoriphagus aestuariicola</name>
    <dbReference type="NCBI Taxonomy" id="1852016"/>
    <lineage>
        <taxon>Bacteria</taxon>
        <taxon>Pseudomonadati</taxon>
        <taxon>Bacteroidota</taxon>
        <taxon>Cytophagia</taxon>
        <taxon>Cytophagales</taxon>
        <taxon>Cyclobacteriaceae</taxon>
        <taxon>Algoriphagus</taxon>
    </lineage>
</organism>
<sequence length="330" mass="38494">MRQQFYHIASIGFHHEYRGDGFFGGLSVTWSTDSKKGMDNLEVLVKPFTGGINVFCSDPELLKEERESIVLRLSPADPYFFNFTDLGSEHKPNTRVFVFSDQGLEPPKSTLHSGEFATAVDSLEILSQKVLGQLLPRLNDGEIFLYDSWGNQMPIRDYARYFTESGELVFYAGDEQKRVGYFKTSQAMERPPFGIICLMPHILYERFRLKGEAVSYRVRFRARRTYWKYILSDKTLDKFSRLSVIDIQKKEIHFKEGEFEIQPEWKVRSFESDVEIPFNADYDARFQLIERSRDENQAGKVIYRHLPQASPEQLYPLPTNTDILFSHIFI</sequence>
<evidence type="ECO:0000313" key="1">
    <source>
        <dbReference type="EMBL" id="MBN7799830.1"/>
    </source>
</evidence>
<dbReference type="EMBL" id="JAFKCW010000001">
    <property type="protein sequence ID" value="MBN7799830.1"/>
    <property type="molecule type" value="Genomic_DNA"/>
</dbReference>
<comment type="caution">
    <text evidence="1">The sequence shown here is derived from an EMBL/GenBank/DDBJ whole genome shotgun (WGS) entry which is preliminary data.</text>
</comment>
<reference evidence="1 2" key="1">
    <citation type="submission" date="2021-03" db="EMBL/GenBank/DDBJ databases">
        <title>novel species isolated from a fishpond in China.</title>
        <authorList>
            <person name="Lu H."/>
            <person name="Cai Z."/>
        </authorList>
    </citation>
    <scope>NUCLEOTIDE SEQUENCE [LARGE SCALE GENOMIC DNA]</scope>
    <source>
        <strain evidence="1 2">JCM 31546</strain>
    </source>
</reference>
<dbReference type="Proteomes" id="UP000664698">
    <property type="component" value="Unassembled WGS sequence"/>
</dbReference>
<evidence type="ECO:0000313" key="2">
    <source>
        <dbReference type="Proteomes" id="UP000664698"/>
    </source>
</evidence>
<dbReference type="RefSeq" id="WP_206567803.1">
    <property type="nucleotide sequence ID" value="NZ_JAFKCW010000001.1"/>
</dbReference>
<proteinExistence type="predicted"/>